<dbReference type="InterPro" id="IPR005259">
    <property type="entry name" value="PriA"/>
</dbReference>
<feature type="binding site" evidence="8">
    <location>
        <position position="460"/>
    </location>
    <ligand>
        <name>Zn(2+)</name>
        <dbReference type="ChEBI" id="CHEBI:29105"/>
        <label>2</label>
    </ligand>
</feature>
<evidence type="ECO:0000313" key="12">
    <source>
        <dbReference type="Proteomes" id="UP000256727"/>
    </source>
</evidence>
<feature type="binding site" evidence="8">
    <location>
        <position position="454"/>
    </location>
    <ligand>
        <name>Zn(2+)</name>
        <dbReference type="ChEBI" id="CHEBI:29105"/>
        <label>1</label>
    </ligand>
</feature>
<feature type="binding site" evidence="8">
    <location>
        <position position="497"/>
    </location>
    <ligand>
        <name>Zn(2+)</name>
        <dbReference type="ChEBI" id="CHEBI:29105"/>
        <label>1</label>
    </ligand>
</feature>
<dbReference type="Pfam" id="PF17764">
    <property type="entry name" value="PriA_3primeBD"/>
    <property type="match status" value="1"/>
</dbReference>
<gene>
    <name evidence="8" type="primary">priA</name>
    <name evidence="11" type="ORF">C8E99_0985</name>
</gene>
<keyword evidence="11" id="KW-0347">Helicase</keyword>
<dbReference type="AlphaFoldDB" id="A0A3D9LA03"/>
<evidence type="ECO:0000259" key="10">
    <source>
        <dbReference type="Pfam" id="PF17764"/>
    </source>
</evidence>
<evidence type="ECO:0000256" key="8">
    <source>
        <dbReference type="HAMAP-Rule" id="MF_00983"/>
    </source>
</evidence>
<evidence type="ECO:0000256" key="1">
    <source>
        <dbReference type="ARBA" id="ARBA00022515"/>
    </source>
</evidence>
<evidence type="ECO:0000256" key="6">
    <source>
        <dbReference type="ARBA" id="ARBA00022840"/>
    </source>
</evidence>
<keyword evidence="6 8" id="KW-0067">ATP-binding</keyword>
<dbReference type="GO" id="GO:1990077">
    <property type="term" value="C:primosome complex"/>
    <property type="evidence" value="ECO:0007669"/>
    <property type="project" value="UniProtKB-UniRule"/>
</dbReference>
<dbReference type="GO" id="GO:0008270">
    <property type="term" value="F:zinc ion binding"/>
    <property type="evidence" value="ECO:0007669"/>
    <property type="project" value="UniProtKB-UniRule"/>
</dbReference>
<organism evidence="11 12">
    <name type="scientific">Citricoccus muralis</name>
    <dbReference type="NCBI Taxonomy" id="169134"/>
    <lineage>
        <taxon>Bacteria</taxon>
        <taxon>Bacillati</taxon>
        <taxon>Actinomycetota</taxon>
        <taxon>Actinomycetes</taxon>
        <taxon>Micrococcales</taxon>
        <taxon>Micrococcaceae</taxon>
        <taxon>Citricoccus</taxon>
    </lineage>
</organism>
<evidence type="ECO:0000256" key="2">
    <source>
        <dbReference type="ARBA" id="ARBA00022705"/>
    </source>
</evidence>
<feature type="binding site" evidence="8">
    <location>
        <position position="482"/>
    </location>
    <ligand>
        <name>Zn(2+)</name>
        <dbReference type="ChEBI" id="CHEBI:29105"/>
        <label>2</label>
    </ligand>
</feature>
<dbReference type="InterPro" id="IPR042115">
    <property type="entry name" value="PriA_3primeBD_sf"/>
</dbReference>
<feature type="binding site" evidence="8">
    <location>
        <position position="463"/>
    </location>
    <ligand>
        <name>Zn(2+)</name>
        <dbReference type="ChEBI" id="CHEBI:29105"/>
        <label>2</label>
    </ligand>
</feature>
<feature type="domain" description="Primosomal protein N' 3' DNA-binding" evidence="10">
    <location>
        <begin position="33"/>
        <end position="131"/>
    </location>
</feature>
<dbReference type="GO" id="GO:0006310">
    <property type="term" value="P:DNA recombination"/>
    <property type="evidence" value="ECO:0007669"/>
    <property type="project" value="InterPro"/>
</dbReference>
<evidence type="ECO:0000256" key="9">
    <source>
        <dbReference type="SAM" id="MobiDB-lite"/>
    </source>
</evidence>
<keyword evidence="7 8" id="KW-0238">DNA-binding</keyword>
<dbReference type="RefSeq" id="WP_170144527.1">
    <property type="nucleotide sequence ID" value="NZ_QREH01000001.1"/>
</dbReference>
<comment type="function">
    <text evidence="8">Initiates the restart of stalled replication forks, which reloads the replicative helicase on sites other than the origin of replication. Recognizes and binds to abandoned replication forks and remodels them to uncover a helicase loading site. Promotes assembly of the primosome at these replication forks.</text>
</comment>
<evidence type="ECO:0000313" key="11">
    <source>
        <dbReference type="EMBL" id="REE03181.1"/>
    </source>
</evidence>
<feature type="region of interest" description="Disordered" evidence="9">
    <location>
        <begin position="145"/>
        <end position="188"/>
    </location>
</feature>
<evidence type="ECO:0000256" key="7">
    <source>
        <dbReference type="ARBA" id="ARBA00023125"/>
    </source>
</evidence>
<comment type="caution">
    <text evidence="8">As this protein does not have any detectable helicase domains, it probably does not have helicase activity.</text>
</comment>
<keyword evidence="11" id="KW-0378">Hydrolase</keyword>
<proteinExistence type="inferred from homology"/>
<dbReference type="Gene3D" id="3.40.1440.60">
    <property type="entry name" value="PriA, 3(prime) DNA-binding domain"/>
    <property type="match status" value="1"/>
</dbReference>
<protein>
    <recommendedName>
        <fullName evidence="8">Probable replication restart protein PriA</fullName>
    </recommendedName>
    <alternativeName>
        <fullName evidence="8">Putative ATP-dependent DNA helicase PriA</fullName>
    </alternativeName>
</protein>
<accession>A0A3D9LA03</accession>
<feature type="binding site" evidence="8">
    <location>
        <position position="494"/>
    </location>
    <ligand>
        <name>Zn(2+)</name>
        <dbReference type="ChEBI" id="CHEBI:29105"/>
        <label>1</label>
    </ligand>
</feature>
<feature type="binding site" evidence="8">
    <location>
        <position position="485"/>
    </location>
    <ligand>
        <name>Zn(2+)</name>
        <dbReference type="ChEBI" id="CHEBI:29105"/>
        <label>2</label>
    </ligand>
</feature>
<sequence length="746" mass="78864">MTGEPLFDLPVPSPVTGLPEVAGGWPDDPVARVLLDSGVPHLDREFDYLVPRSLDDEARPGVRVRVRFGHQDVLGWLTARGSEPSTGAKLLPLRSVVSPEPVLTPEILDLARAVAARYAGNVADVLRVAVPPRVAKVEKALNAEAEAPEATGTPAPAPGSVSAADSAPEGAPDHAPVPDTKVSPAAGGLSGAAAAEGFDWSPLRGAEAFFQQVRAGDGPRAALTVPSAHGAWDTASLLADAAARTAEAGRAAVVVVPDQRDLERLCRALDRRVGPEGYARLTADDGPTPRYRAFLQLRRGLRRIAVGTRSAIWAPVEHPGLVAVWNDDDSLHAEQRSPYQHVRDVALVRSELAGAGLLLASTSRTPEVQRLVESGWLGELGVGRETIHAVTPRVVSTADSWETERDPLLARARLPQAAWKAAREGLEGKHGTPGPVLVQVGRSGFIPALICRDCGTPARCRHCTGPLGFPDRTASARNEAACRWCGRRERHFECPECDSSRLRAGSRGVDRTAEELGRAFPNTPVLASSGDHILATVDDTPALVVATIGAEPVVPGGYTTALLLDGDSQLQREGLRTPGQVLSRWFAAAALVRSRQDGGVVVVTASQEDVVGALVRMDPAGYASRQLAERRELHLPPAVRMAEVSGPANAVTAFMDLVELPGASKDLPWIGPVPVEDWTGGEGRGGAGSGSGPAGHAEPLRHRALLFFPYGAARSVVEALRAARSASSARRLTEPVRLRIDPFDLP</sequence>
<keyword evidence="4 8" id="KW-0547">Nucleotide-binding</keyword>
<feature type="compositionally biased region" description="Low complexity" evidence="9">
    <location>
        <begin position="145"/>
        <end position="154"/>
    </location>
</feature>
<dbReference type="EMBL" id="QREH01000001">
    <property type="protein sequence ID" value="REE03181.1"/>
    <property type="molecule type" value="Genomic_DNA"/>
</dbReference>
<feature type="compositionally biased region" description="Gly residues" evidence="9">
    <location>
        <begin position="680"/>
        <end position="693"/>
    </location>
</feature>
<keyword evidence="1 8" id="KW-0639">Primosome</keyword>
<dbReference type="PANTHER" id="PTHR30580:SF0">
    <property type="entry name" value="PRIMOSOMAL PROTEIN N"/>
    <property type="match status" value="1"/>
</dbReference>
<comment type="subunit">
    <text evidence="8">Component of the replication restart primosome.</text>
</comment>
<comment type="caution">
    <text evidence="11">The sequence shown here is derived from an EMBL/GenBank/DDBJ whole genome shotgun (WGS) entry which is preliminary data.</text>
</comment>
<dbReference type="InterPro" id="IPR027417">
    <property type="entry name" value="P-loop_NTPase"/>
</dbReference>
<dbReference type="GO" id="GO:0006270">
    <property type="term" value="P:DNA replication initiation"/>
    <property type="evidence" value="ECO:0007669"/>
    <property type="project" value="TreeGrafter"/>
</dbReference>
<dbReference type="GO" id="GO:0005524">
    <property type="term" value="F:ATP binding"/>
    <property type="evidence" value="ECO:0007669"/>
    <property type="project" value="UniProtKB-UniRule"/>
</dbReference>
<dbReference type="GO" id="GO:0043138">
    <property type="term" value="F:3'-5' DNA helicase activity"/>
    <property type="evidence" value="ECO:0007669"/>
    <property type="project" value="TreeGrafter"/>
</dbReference>
<dbReference type="HAMAP" id="MF_00983">
    <property type="entry name" value="PriA"/>
    <property type="match status" value="1"/>
</dbReference>
<evidence type="ECO:0000256" key="5">
    <source>
        <dbReference type="ARBA" id="ARBA00022833"/>
    </source>
</evidence>
<dbReference type="GO" id="GO:0006269">
    <property type="term" value="P:DNA replication, synthesis of primer"/>
    <property type="evidence" value="ECO:0007669"/>
    <property type="project" value="UniProtKB-KW"/>
</dbReference>
<reference evidence="11 12" key="1">
    <citation type="submission" date="2018-07" db="EMBL/GenBank/DDBJ databases">
        <title>Sequencing the genomes of 1000 actinobacteria strains.</title>
        <authorList>
            <person name="Klenk H.-P."/>
        </authorList>
    </citation>
    <scope>NUCLEOTIDE SEQUENCE [LARGE SCALE GENOMIC DNA]</scope>
    <source>
        <strain evidence="11 12">DSM 14442</strain>
    </source>
</reference>
<dbReference type="GO" id="GO:0003677">
    <property type="term" value="F:DNA binding"/>
    <property type="evidence" value="ECO:0007669"/>
    <property type="project" value="UniProtKB-UniRule"/>
</dbReference>
<comment type="similarity">
    <text evidence="8">Belongs to the helicase family. PriA subfamily.</text>
</comment>
<dbReference type="PANTHER" id="PTHR30580">
    <property type="entry name" value="PRIMOSOMAL PROTEIN N"/>
    <property type="match status" value="1"/>
</dbReference>
<dbReference type="Gene3D" id="3.40.50.300">
    <property type="entry name" value="P-loop containing nucleotide triphosphate hydrolases"/>
    <property type="match status" value="1"/>
</dbReference>
<evidence type="ECO:0000256" key="3">
    <source>
        <dbReference type="ARBA" id="ARBA00022723"/>
    </source>
</evidence>
<name>A0A3D9LA03_9MICC</name>
<dbReference type="InterPro" id="IPR041222">
    <property type="entry name" value="PriA_3primeBD"/>
</dbReference>
<dbReference type="GO" id="GO:0006302">
    <property type="term" value="P:double-strand break repair"/>
    <property type="evidence" value="ECO:0007669"/>
    <property type="project" value="InterPro"/>
</dbReference>
<feature type="binding site" evidence="8">
    <location>
        <position position="451"/>
    </location>
    <ligand>
        <name>Zn(2+)</name>
        <dbReference type="ChEBI" id="CHEBI:29105"/>
        <label>1</label>
    </ligand>
</feature>
<dbReference type="Proteomes" id="UP000256727">
    <property type="component" value="Unassembled WGS sequence"/>
</dbReference>
<comment type="cofactor">
    <cofactor evidence="8">
        <name>Zn(2+)</name>
        <dbReference type="ChEBI" id="CHEBI:29105"/>
    </cofactor>
    <text evidence="8">Binds 2 zinc ions per subunit.</text>
</comment>
<feature type="region of interest" description="Disordered" evidence="9">
    <location>
        <begin position="674"/>
        <end position="696"/>
    </location>
</feature>
<keyword evidence="3 8" id="KW-0479">Metal-binding</keyword>
<evidence type="ECO:0000256" key="4">
    <source>
        <dbReference type="ARBA" id="ARBA00022741"/>
    </source>
</evidence>
<keyword evidence="5 8" id="KW-0862">Zinc</keyword>
<keyword evidence="2 8" id="KW-0235">DNA replication</keyword>
<keyword evidence="12" id="KW-1185">Reference proteome</keyword>